<organism evidence="1 2">
    <name type="scientific">Anopheles arabiensis</name>
    <name type="common">Mosquito</name>
    <dbReference type="NCBI Taxonomy" id="7173"/>
    <lineage>
        <taxon>Eukaryota</taxon>
        <taxon>Metazoa</taxon>
        <taxon>Ecdysozoa</taxon>
        <taxon>Arthropoda</taxon>
        <taxon>Hexapoda</taxon>
        <taxon>Insecta</taxon>
        <taxon>Pterygota</taxon>
        <taxon>Neoptera</taxon>
        <taxon>Endopterygota</taxon>
        <taxon>Diptera</taxon>
        <taxon>Nematocera</taxon>
        <taxon>Culicoidea</taxon>
        <taxon>Culicidae</taxon>
        <taxon>Anophelinae</taxon>
        <taxon>Anopheles</taxon>
    </lineage>
</organism>
<evidence type="ECO:0000313" key="2">
    <source>
        <dbReference type="Proteomes" id="UP000075840"/>
    </source>
</evidence>
<dbReference type="AlphaFoldDB" id="A0A2C9GQB7"/>
<keyword evidence="2" id="KW-1185">Reference proteome</keyword>
<proteinExistence type="predicted"/>
<evidence type="ECO:0000313" key="1">
    <source>
        <dbReference type="EnsemblMetazoa" id="AARA016866-PA"/>
    </source>
</evidence>
<dbReference type="VEuPathDB" id="VectorBase:AARA016866"/>
<sequence length="50" mass="5526">MKLVVLIFMFVLLALAGHVSAKQPDPPFLDCLDKYGNIVVCYPGGLPRHK</sequence>
<dbReference type="EMBL" id="APCN01004206">
    <property type="status" value="NOT_ANNOTATED_CDS"/>
    <property type="molecule type" value="Genomic_DNA"/>
</dbReference>
<dbReference type="Proteomes" id="UP000075840">
    <property type="component" value="Unassembled WGS sequence"/>
</dbReference>
<dbReference type="EnsemblMetazoa" id="AARA016866-RA">
    <property type="protein sequence ID" value="AARA016866-PA"/>
    <property type="gene ID" value="AARA016866"/>
</dbReference>
<name>A0A2C9GQB7_ANOAR</name>
<accession>A0A2C9GQB7</accession>
<reference evidence="1" key="1">
    <citation type="submission" date="2022-08" db="UniProtKB">
        <authorList>
            <consortium name="EnsemblMetazoa"/>
        </authorList>
    </citation>
    <scope>IDENTIFICATION</scope>
    <source>
        <strain evidence="1">Dongola</strain>
    </source>
</reference>
<protein>
    <submittedName>
        <fullName evidence="1">Uncharacterized protein</fullName>
    </submittedName>
</protein>